<dbReference type="InterPro" id="IPR013087">
    <property type="entry name" value="Znf_C2H2_type"/>
</dbReference>
<protein>
    <recommendedName>
        <fullName evidence="6">C2H2-type domain-containing protein</fullName>
    </recommendedName>
</protein>
<evidence type="ECO:0000313" key="7">
    <source>
        <dbReference type="EMBL" id="KAJ8905163.1"/>
    </source>
</evidence>
<keyword evidence="4" id="KW-0862">Zinc</keyword>
<dbReference type="AlphaFoldDB" id="A0AAV8URL9"/>
<keyword evidence="2" id="KW-0677">Repeat</keyword>
<dbReference type="EMBL" id="JAMWBK010000005">
    <property type="protein sequence ID" value="KAJ8905163.1"/>
    <property type="molecule type" value="Genomic_DNA"/>
</dbReference>
<sequence length="359" mass="40014">MASALQAGFSEIKDWLLFKTGPTSLPSNTKDGLAVVVDNVCEGKCDNMLAHHFHRPELWFLFSQNHSMLGFGWQLGKSGPPRHLDNSTVANLVRYAVVGDGIRSETMFSKRLDGLIVLGHLVEAENGAVSCNHQLVGENGEVKGNPEKSMILRQCPACLLDGWACSCTQQAADMAYDGLPLHTRLTKAVQLKEKSVKSIWKLTAGKKTVRLTSHHWEEQESVEACQKYVQLTYVEKKQKLSRNATMLASHALKSEKVCPICSAGFVKPYDLRRHYESVHCGFKRHQCQYCRRTFSQTGHLNEHVRVFHLMTSSCRCDVCGKCFGARSKLARHSVRAGAAEDKLYDQPRLRLVVTAVGSA</sequence>
<proteinExistence type="predicted"/>
<evidence type="ECO:0000256" key="1">
    <source>
        <dbReference type="ARBA" id="ARBA00022723"/>
    </source>
</evidence>
<accession>A0AAV8URL9</accession>
<reference evidence="7 8" key="1">
    <citation type="journal article" date="2023" name="Nat. Commun.">
        <title>Origin of minicircular mitochondrial genomes in red algae.</title>
        <authorList>
            <person name="Lee Y."/>
            <person name="Cho C.H."/>
            <person name="Lee Y.M."/>
            <person name="Park S.I."/>
            <person name="Yang J.H."/>
            <person name="West J.A."/>
            <person name="Bhattacharya D."/>
            <person name="Yoon H.S."/>
        </authorList>
    </citation>
    <scope>NUCLEOTIDE SEQUENCE [LARGE SCALE GENOMIC DNA]</scope>
    <source>
        <strain evidence="7 8">CCMP1338</strain>
        <tissue evidence="7">Whole cell</tissue>
    </source>
</reference>
<dbReference type="PROSITE" id="PS50157">
    <property type="entry name" value="ZINC_FINGER_C2H2_2"/>
    <property type="match status" value="3"/>
</dbReference>
<evidence type="ECO:0000256" key="4">
    <source>
        <dbReference type="ARBA" id="ARBA00022833"/>
    </source>
</evidence>
<dbReference type="Pfam" id="PF00096">
    <property type="entry name" value="zf-C2H2"/>
    <property type="match status" value="2"/>
</dbReference>
<feature type="domain" description="C2H2-type" evidence="6">
    <location>
        <begin position="314"/>
        <end position="342"/>
    </location>
</feature>
<comment type="caution">
    <text evidence="7">The sequence shown here is derived from an EMBL/GenBank/DDBJ whole genome shotgun (WGS) entry which is preliminary data.</text>
</comment>
<name>A0AAV8URL9_9RHOD</name>
<dbReference type="InterPro" id="IPR036236">
    <property type="entry name" value="Znf_C2H2_sf"/>
</dbReference>
<dbReference type="Gene3D" id="3.30.160.60">
    <property type="entry name" value="Classic Zinc Finger"/>
    <property type="match status" value="1"/>
</dbReference>
<dbReference type="PANTHER" id="PTHR24379">
    <property type="entry name" value="KRAB AND ZINC FINGER DOMAIN-CONTAINING"/>
    <property type="match status" value="1"/>
</dbReference>
<evidence type="ECO:0000256" key="3">
    <source>
        <dbReference type="ARBA" id="ARBA00022771"/>
    </source>
</evidence>
<keyword evidence="3 5" id="KW-0863">Zinc-finger</keyword>
<evidence type="ECO:0000256" key="2">
    <source>
        <dbReference type="ARBA" id="ARBA00022737"/>
    </source>
</evidence>
<feature type="domain" description="C2H2-type" evidence="6">
    <location>
        <begin position="256"/>
        <end position="284"/>
    </location>
</feature>
<dbReference type="PANTHER" id="PTHR24379:SF121">
    <property type="entry name" value="C2H2-TYPE DOMAIN-CONTAINING PROTEIN"/>
    <property type="match status" value="1"/>
</dbReference>
<organism evidence="7 8">
    <name type="scientific">Rhodosorus marinus</name>
    <dbReference type="NCBI Taxonomy" id="101924"/>
    <lineage>
        <taxon>Eukaryota</taxon>
        <taxon>Rhodophyta</taxon>
        <taxon>Stylonematophyceae</taxon>
        <taxon>Stylonematales</taxon>
        <taxon>Stylonemataceae</taxon>
        <taxon>Rhodosorus</taxon>
    </lineage>
</organism>
<feature type="domain" description="C2H2-type" evidence="6">
    <location>
        <begin position="285"/>
        <end position="308"/>
    </location>
</feature>
<evidence type="ECO:0000256" key="5">
    <source>
        <dbReference type="PROSITE-ProRule" id="PRU00042"/>
    </source>
</evidence>
<keyword evidence="1" id="KW-0479">Metal-binding</keyword>
<gene>
    <name evidence="7" type="ORF">NDN08_001673</name>
</gene>
<evidence type="ECO:0000313" key="8">
    <source>
        <dbReference type="Proteomes" id="UP001157974"/>
    </source>
</evidence>
<dbReference type="SUPFAM" id="SSF57667">
    <property type="entry name" value="beta-beta-alpha zinc fingers"/>
    <property type="match status" value="1"/>
</dbReference>
<evidence type="ECO:0000259" key="6">
    <source>
        <dbReference type="PROSITE" id="PS50157"/>
    </source>
</evidence>
<dbReference type="GO" id="GO:0008270">
    <property type="term" value="F:zinc ion binding"/>
    <property type="evidence" value="ECO:0007669"/>
    <property type="project" value="UniProtKB-KW"/>
</dbReference>
<dbReference type="PROSITE" id="PS00028">
    <property type="entry name" value="ZINC_FINGER_C2H2_1"/>
    <property type="match status" value="2"/>
</dbReference>
<dbReference type="Proteomes" id="UP001157974">
    <property type="component" value="Unassembled WGS sequence"/>
</dbReference>
<keyword evidence="8" id="KW-1185">Reference proteome</keyword>
<dbReference type="SMART" id="SM00355">
    <property type="entry name" value="ZnF_C2H2"/>
    <property type="match status" value="3"/>
</dbReference>